<name>A0A545TZE4_9GAMM</name>
<accession>A0A545TZE4</accession>
<keyword evidence="1" id="KW-1133">Transmembrane helix</keyword>
<comment type="caution">
    <text evidence="2">The sequence shown here is derived from an EMBL/GenBank/DDBJ whole genome shotgun (WGS) entry which is preliminary data.</text>
</comment>
<reference evidence="2 3" key="1">
    <citation type="submission" date="2019-06" db="EMBL/GenBank/DDBJ databases">
        <title>Whole genome sequence for Cellvibrionaceae sp. R142.</title>
        <authorList>
            <person name="Wang G."/>
        </authorList>
    </citation>
    <scope>NUCLEOTIDE SEQUENCE [LARGE SCALE GENOMIC DNA]</scope>
    <source>
        <strain evidence="2 3">R142</strain>
    </source>
</reference>
<gene>
    <name evidence="2" type="ORF">FKG94_07620</name>
</gene>
<evidence type="ECO:0000313" key="3">
    <source>
        <dbReference type="Proteomes" id="UP000319732"/>
    </source>
</evidence>
<proteinExistence type="predicted"/>
<keyword evidence="3" id="KW-1185">Reference proteome</keyword>
<dbReference type="Proteomes" id="UP000319732">
    <property type="component" value="Unassembled WGS sequence"/>
</dbReference>
<evidence type="ECO:0000313" key="2">
    <source>
        <dbReference type="EMBL" id="TQV82592.1"/>
    </source>
</evidence>
<keyword evidence="1" id="KW-0472">Membrane</keyword>
<protein>
    <submittedName>
        <fullName evidence="2">Uncharacterized protein</fullName>
    </submittedName>
</protein>
<evidence type="ECO:0000256" key="1">
    <source>
        <dbReference type="SAM" id="Phobius"/>
    </source>
</evidence>
<keyword evidence="1" id="KW-0812">Transmembrane</keyword>
<dbReference type="OrthoDB" id="5705873at2"/>
<dbReference type="EMBL" id="VHSG01000007">
    <property type="protein sequence ID" value="TQV82592.1"/>
    <property type="molecule type" value="Genomic_DNA"/>
</dbReference>
<dbReference type="AlphaFoldDB" id="A0A545TZE4"/>
<organism evidence="2 3">
    <name type="scientific">Exilibacterium tricleocarpae</name>
    <dbReference type="NCBI Taxonomy" id="2591008"/>
    <lineage>
        <taxon>Bacteria</taxon>
        <taxon>Pseudomonadati</taxon>
        <taxon>Pseudomonadota</taxon>
        <taxon>Gammaproteobacteria</taxon>
        <taxon>Cellvibrionales</taxon>
        <taxon>Cellvibrionaceae</taxon>
        <taxon>Exilibacterium</taxon>
    </lineage>
</organism>
<feature type="transmembrane region" description="Helical" evidence="1">
    <location>
        <begin position="12"/>
        <end position="31"/>
    </location>
</feature>
<sequence length="200" mass="22611">MTALTFLYSKSGIKLCCIGLVATVVAIYLVITGLSPPSPDDYYKIVSFADIGEDKPFYTDWNGDTLLIVKPSAARLEQASVVGVNKNKDVVDPPVRTDRHRFAYKVFLLERNRGYLMLGLKRWHSGQIPCFKLNYVSESFNYGGRQLAGGFKCNGSLDDWWEDKLVFDVLGRSQSRFVPDLYMPYYDVTDSEVIVGKRPL</sequence>
<dbReference type="RefSeq" id="WP_142903608.1">
    <property type="nucleotide sequence ID" value="NZ_ML660090.1"/>
</dbReference>